<dbReference type="Pfam" id="PF00135">
    <property type="entry name" value="COesterase"/>
    <property type="match status" value="1"/>
</dbReference>
<dbReference type="Gene3D" id="3.40.50.1820">
    <property type="entry name" value="alpha/beta hydrolase"/>
    <property type="match status" value="1"/>
</dbReference>
<dbReference type="GO" id="GO:0052689">
    <property type="term" value="F:carboxylic ester hydrolase activity"/>
    <property type="evidence" value="ECO:0007669"/>
    <property type="project" value="UniProtKB-KW"/>
</dbReference>
<feature type="signal peptide" evidence="5">
    <location>
        <begin position="1"/>
        <end position="23"/>
    </location>
</feature>
<accession>A0A646QJ45</accession>
<organism evidence="7">
    <name type="scientific">Hemiscolopendra marginata</name>
    <dbReference type="NCBI Taxonomy" id="943146"/>
    <lineage>
        <taxon>Eukaryota</taxon>
        <taxon>Metazoa</taxon>
        <taxon>Ecdysozoa</taxon>
        <taxon>Arthropoda</taxon>
        <taxon>Myriapoda</taxon>
        <taxon>Chilopoda</taxon>
        <taxon>Pleurostigmophora</taxon>
        <taxon>Scolopendromorpha</taxon>
        <taxon>Scolopendridae</taxon>
        <taxon>Hemiscolopendra</taxon>
    </lineage>
</organism>
<dbReference type="EC" id="3.1.1.-" evidence="5"/>
<feature type="chain" id="PRO_5031604210" description="Carboxylic ester hydrolase" evidence="5">
    <location>
        <begin position="24"/>
        <end position="541"/>
    </location>
</feature>
<evidence type="ECO:0000256" key="5">
    <source>
        <dbReference type="RuleBase" id="RU361235"/>
    </source>
</evidence>
<dbReference type="InterPro" id="IPR050309">
    <property type="entry name" value="Type-B_Carboxylest/Lipase"/>
</dbReference>
<protein>
    <recommendedName>
        <fullName evidence="5">Carboxylic ester hydrolase</fullName>
        <ecNumber evidence="5">3.1.1.-</ecNumber>
    </recommendedName>
</protein>
<feature type="domain" description="Carboxylesterase type B" evidence="6">
    <location>
        <begin position="26"/>
        <end position="535"/>
    </location>
</feature>
<keyword evidence="5" id="KW-0732">Signal</keyword>
<dbReference type="InterPro" id="IPR002018">
    <property type="entry name" value="CarbesteraseB"/>
</dbReference>
<evidence type="ECO:0000259" key="6">
    <source>
        <dbReference type="Pfam" id="PF00135"/>
    </source>
</evidence>
<dbReference type="AlphaFoldDB" id="A0A646QJ45"/>
<name>A0A646QJ45_9MYRI</name>
<dbReference type="InterPro" id="IPR019826">
    <property type="entry name" value="Carboxylesterase_B_AS"/>
</dbReference>
<evidence type="ECO:0000256" key="2">
    <source>
        <dbReference type="ARBA" id="ARBA00022487"/>
    </source>
</evidence>
<proteinExistence type="inferred from homology"/>
<sequence>MEVKLLKFTSCLFICSVLRMSSSTDVIVQLENGAVLGEEMTGERGNRFFSFRGIPYAQPPVGNLRFKAPVPVTSWKDLLNATRDGPSCPQGDLVTGEYMGEEDCLRLNVYTPKISEGGEHLLDVIVNIHGGGFSVLNGSSWVYGPRRFRLDEALLVSITYRVSALGFLSTNDSASPGNYGLLDQAEALRWVQKNIRHFGGDPKKVTILGESAGAASVLYQMLSPLSKDLFHRVVSMSGSVLGSWALQKDPMYWAKTFAKDVNCMTDDSYELVECLRSKSPRELMEKENKQVRTYPFRPVVDNIFINDLPQNLIRERKYNPSIEVMIGTTKDEMECMPLIRKNSSADFTKEEIIAYLQMTVDEVPHNEKCIERVWDKYFHNLTSFKAEDVLKPLGQALSDGVINKRVYLNVKLMSDVNNSTIYFYEYDYYSPFASSFFFNKTGYTGVCHGSDLLMLFDGPWYHLDSSDSEGQQMKEDYQNLIINFAKYGNPNERTENSKACNWIPAQPNSLYRYHMNVNCSVDIYDEEKDELYKFWNEELYE</sequence>
<evidence type="ECO:0000256" key="3">
    <source>
        <dbReference type="ARBA" id="ARBA00022801"/>
    </source>
</evidence>
<evidence type="ECO:0000256" key="4">
    <source>
        <dbReference type="ARBA" id="ARBA00023180"/>
    </source>
</evidence>
<keyword evidence="3 5" id="KW-0378">Hydrolase</keyword>
<dbReference type="EMBL" id="GHBY01000493">
    <property type="protein sequence ID" value="MUP40670.1"/>
    <property type="molecule type" value="Transcribed_RNA"/>
</dbReference>
<dbReference type="SUPFAM" id="SSF53474">
    <property type="entry name" value="alpha/beta-Hydrolases"/>
    <property type="match status" value="1"/>
</dbReference>
<keyword evidence="2" id="KW-0719">Serine esterase</keyword>
<evidence type="ECO:0000313" key="7">
    <source>
        <dbReference type="EMBL" id="MUP40670.1"/>
    </source>
</evidence>
<reference evidence="7" key="1">
    <citation type="submission" date="2018-11" db="EMBL/GenBank/DDBJ databases">
        <title>Venom-gland transcriptomics and venom proteomics of the Florida green centipede (Hemiscolopendra marginata) reveal sex-based variation in a centipede venom.</title>
        <authorList>
            <person name="Nystrom G.S."/>
            <person name="Ward M.J."/>
            <person name="Ellsworth S.A."/>
            <person name="Rokyta D.R."/>
        </authorList>
    </citation>
    <scope>NUCLEOTIDE SEQUENCE</scope>
    <source>
        <tissue evidence="7">Venom gland</tissue>
    </source>
</reference>
<dbReference type="InterPro" id="IPR029058">
    <property type="entry name" value="AB_hydrolase_fold"/>
</dbReference>
<comment type="similarity">
    <text evidence="1 5">Belongs to the type-B carboxylesterase/lipase family.</text>
</comment>
<dbReference type="PANTHER" id="PTHR11559">
    <property type="entry name" value="CARBOXYLESTERASE"/>
    <property type="match status" value="1"/>
</dbReference>
<keyword evidence="4" id="KW-0325">Glycoprotein</keyword>
<evidence type="ECO:0000256" key="1">
    <source>
        <dbReference type="ARBA" id="ARBA00005964"/>
    </source>
</evidence>
<dbReference type="PROSITE" id="PS00122">
    <property type="entry name" value="CARBOXYLESTERASE_B_1"/>
    <property type="match status" value="1"/>
</dbReference>